<dbReference type="Pfam" id="PF13671">
    <property type="entry name" value="AAA_33"/>
    <property type="match status" value="1"/>
</dbReference>
<dbReference type="InterPro" id="IPR003877">
    <property type="entry name" value="SPRY_dom"/>
</dbReference>
<dbReference type="GO" id="GO:0000380">
    <property type="term" value="P:alternative mRNA splicing, via spliceosome"/>
    <property type="evidence" value="ECO:0007669"/>
    <property type="project" value="TreeGrafter"/>
</dbReference>
<evidence type="ECO:0000259" key="7">
    <source>
        <dbReference type="PROSITE" id="PS50800"/>
    </source>
</evidence>
<comment type="caution">
    <text evidence="8">The sequence shown here is derived from an EMBL/GenBank/DDBJ whole genome shotgun (WGS) entry which is preliminary data.</text>
</comment>
<dbReference type="InterPro" id="IPR043136">
    <property type="entry name" value="B30.2/SPRY_sf"/>
</dbReference>
<sequence>MSDVLDPAKLKVVELRAELSARGLDTKGNKAALVDRLREALEKESGQKIEETSILDTSTEDAGNASIGESASTPSEVKPEEEPEKVPSPAEDCTQAEPQKEMKREPQGDAAPVVPAEPVVKTEPNDSAGGDVNIKNEENQTGEAQPIKQEPKDVKMETDVKQEPGEKESESQSAGNESKEESNKTNEEMRGEKRKHSPSPQRKTPPRKPDDEPEYDENAVLLSWYDSDLNIIIDKEKFAVATPMHEQGYGYLWAGARATFGFKAGRVCYEVKLLENLDVSHLEDEPNPHVLRLGWSCVEVSQQLGEEKKSYGYGGTGKASTDCKFKDYGKPFTIGDVVGAFLDLDSNPVIMSFTVNGEPQGVAYEISRDDLEGEALFPHVLSKNIKFECNFGGQGPWFTPLEGYTFVGEVALDQRVSGPKRPEKRSDCEMIMMCGLPGCGKTTWANEWRDKHPGKYYNILGTNNLIDKMKVMGLPRKRNYAGRWDVLIDRCMKGLNKLLEIAAHRRRNYILDQTNVYPSAQRRKMRGFEGFVRRAVVVVPTDEEFKRRIEKREKLEGKDVPDSAVLEMKANFVLPTVGDVFEMVEYTELPEQEARALVTQYNEEGRKAGYGQQHKRPRLDNRERGGSSAGFRGGGGFRQRGGGSGRSDVKGRGGTGWQPRGGAGGSGRWDSRPQQASGFRRGSNAAGGGGGGGWRGGSGSSSSSGGRGNWDSYGSRGYDSRSRPNSGGRQNTGSGKGWGGGYSQSGGGGSGGWGGSNNSGSSGGSWGQQSYNQPGGWSGQQNYSQQGGWKGYGQQSSYGQGQGGGSGSYGQQGGYQQGYGNGNGFQNWNQQYYNQGGYQGGNQGWGQPGSEGSYSNYGQQQSQQQGSWQGYGQNYNYGSGSGQHMAQGGYGK</sequence>
<keyword evidence="2" id="KW-0488">Methylation</keyword>
<dbReference type="Gene3D" id="2.60.120.920">
    <property type="match status" value="1"/>
</dbReference>
<feature type="compositionally biased region" description="Gly residues" evidence="5">
    <location>
        <begin position="800"/>
        <end position="823"/>
    </location>
</feature>
<dbReference type="SUPFAM" id="SSF68906">
    <property type="entry name" value="SAP domain"/>
    <property type="match status" value="1"/>
</dbReference>
<dbReference type="InterPro" id="IPR003034">
    <property type="entry name" value="SAP_dom"/>
</dbReference>
<dbReference type="CDD" id="cd12884">
    <property type="entry name" value="SPRY_hnRNP"/>
    <property type="match status" value="1"/>
</dbReference>
<feature type="compositionally biased region" description="Low complexity" evidence="5">
    <location>
        <begin position="850"/>
        <end position="878"/>
    </location>
</feature>
<feature type="region of interest" description="Disordered" evidence="5">
    <location>
        <begin position="605"/>
        <end position="892"/>
    </location>
</feature>
<dbReference type="GO" id="GO:0003723">
    <property type="term" value="F:RNA binding"/>
    <property type="evidence" value="ECO:0007669"/>
    <property type="project" value="TreeGrafter"/>
</dbReference>
<feature type="region of interest" description="Disordered" evidence="5">
    <location>
        <begin position="42"/>
        <end position="214"/>
    </location>
</feature>
<evidence type="ECO:0000313" key="8">
    <source>
        <dbReference type="EMBL" id="KAK7792564.1"/>
    </source>
</evidence>
<feature type="domain" description="SAP" evidence="7">
    <location>
        <begin position="7"/>
        <end position="41"/>
    </location>
</feature>
<feature type="compositionally biased region" description="Basic and acidic residues" evidence="5">
    <location>
        <begin position="177"/>
        <end position="191"/>
    </location>
</feature>
<organism evidence="8 9">
    <name type="scientific">Gryllus longicercus</name>
    <dbReference type="NCBI Taxonomy" id="2509291"/>
    <lineage>
        <taxon>Eukaryota</taxon>
        <taxon>Metazoa</taxon>
        <taxon>Ecdysozoa</taxon>
        <taxon>Arthropoda</taxon>
        <taxon>Hexapoda</taxon>
        <taxon>Insecta</taxon>
        <taxon>Pterygota</taxon>
        <taxon>Neoptera</taxon>
        <taxon>Polyneoptera</taxon>
        <taxon>Orthoptera</taxon>
        <taxon>Ensifera</taxon>
        <taxon>Gryllidea</taxon>
        <taxon>Grylloidea</taxon>
        <taxon>Gryllidae</taxon>
        <taxon>Gryllinae</taxon>
        <taxon>Gryllus</taxon>
    </lineage>
</organism>
<dbReference type="InterPro" id="IPR001870">
    <property type="entry name" value="B30.2/SPRY"/>
</dbReference>
<evidence type="ECO:0000256" key="5">
    <source>
        <dbReference type="SAM" id="MobiDB-lite"/>
    </source>
</evidence>
<dbReference type="InterPro" id="IPR027417">
    <property type="entry name" value="P-loop_NTPase"/>
</dbReference>
<gene>
    <name evidence="8" type="ORF">R5R35_008661</name>
</gene>
<protein>
    <submittedName>
        <fullName evidence="8">Uncharacterized protein</fullName>
    </submittedName>
</protein>
<feature type="compositionally biased region" description="Polar residues" evidence="5">
    <location>
        <begin position="54"/>
        <end position="73"/>
    </location>
</feature>
<feature type="compositionally biased region" description="Low complexity" evidence="5">
    <location>
        <begin position="783"/>
        <end position="799"/>
    </location>
</feature>
<feature type="compositionally biased region" description="Gly residues" evidence="5">
    <location>
        <begin position="734"/>
        <end position="766"/>
    </location>
</feature>
<dbReference type="PANTHER" id="PTHR12381">
    <property type="entry name" value="HETEROGENEOUS NUCLEAR RIBONUCLEOPROTEIN U FAMILY MEMBER"/>
    <property type="match status" value="1"/>
</dbReference>
<feature type="domain" description="B30.2/SPRY" evidence="6">
    <location>
        <begin position="200"/>
        <end position="396"/>
    </location>
</feature>
<dbReference type="SUPFAM" id="SSF49899">
    <property type="entry name" value="Concanavalin A-like lectins/glucanases"/>
    <property type="match status" value="1"/>
</dbReference>
<dbReference type="InterPro" id="IPR036361">
    <property type="entry name" value="SAP_dom_sf"/>
</dbReference>
<feature type="compositionally biased region" description="Gly residues" evidence="5">
    <location>
        <begin position="627"/>
        <end position="645"/>
    </location>
</feature>
<evidence type="ECO:0000256" key="2">
    <source>
        <dbReference type="ARBA" id="ARBA00022481"/>
    </source>
</evidence>
<evidence type="ECO:0000256" key="4">
    <source>
        <dbReference type="ARBA" id="ARBA00023242"/>
    </source>
</evidence>
<dbReference type="Gene3D" id="3.40.50.300">
    <property type="entry name" value="P-loop containing nucleotide triphosphate hydrolases"/>
    <property type="match status" value="1"/>
</dbReference>
<feature type="compositionally biased region" description="Basic and acidic residues" evidence="5">
    <location>
        <begin position="98"/>
        <end position="107"/>
    </location>
</feature>
<dbReference type="FunFam" id="3.40.50.300:FF:000355">
    <property type="entry name" value="Heterogeneous nuclear ribonucleoprotein U-like 1, isoform CRA_a"/>
    <property type="match status" value="1"/>
</dbReference>
<dbReference type="InterPro" id="IPR013320">
    <property type="entry name" value="ConA-like_dom_sf"/>
</dbReference>
<dbReference type="Proteomes" id="UP001378592">
    <property type="component" value="Unassembled WGS sequence"/>
</dbReference>
<dbReference type="PANTHER" id="PTHR12381:SF56">
    <property type="entry name" value="B30.2_SPRY DOMAIN-CONTAINING PROTEIN-RELATED"/>
    <property type="match status" value="1"/>
</dbReference>
<keyword evidence="3" id="KW-0597">Phosphoprotein</keyword>
<evidence type="ECO:0000256" key="1">
    <source>
        <dbReference type="ARBA" id="ARBA00004123"/>
    </source>
</evidence>
<dbReference type="InterPro" id="IPR035778">
    <property type="entry name" value="SPRY_hnRNP_U"/>
</dbReference>
<evidence type="ECO:0000259" key="6">
    <source>
        <dbReference type="PROSITE" id="PS50188"/>
    </source>
</evidence>
<feature type="compositionally biased region" description="Polar residues" evidence="5">
    <location>
        <begin position="773"/>
        <end position="782"/>
    </location>
</feature>
<feature type="compositionally biased region" description="Gly residues" evidence="5">
    <location>
        <begin position="652"/>
        <end position="667"/>
    </location>
</feature>
<dbReference type="PROSITE" id="PS50188">
    <property type="entry name" value="B302_SPRY"/>
    <property type="match status" value="1"/>
</dbReference>
<dbReference type="SMART" id="SM00449">
    <property type="entry name" value="SPRY"/>
    <property type="match status" value="1"/>
</dbReference>
<feature type="compositionally biased region" description="Gly residues" evidence="5">
    <location>
        <begin position="685"/>
        <end position="699"/>
    </location>
</feature>
<feature type="compositionally biased region" description="Low complexity" evidence="5">
    <location>
        <begin position="110"/>
        <end position="119"/>
    </location>
</feature>
<evidence type="ECO:0000256" key="3">
    <source>
        <dbReference type="ARBA" id="ARBA00022553"/>
    </source>
</evidence>
<proteinExistence type="predicted"/>
<dbReference type="Pfam" id="PF02037">
    <property type="entry name" value="SAP"/>
    <property type="match status" value="1"/>
</dbReference>
<feature type="compositionally biased region" description="Basic and acidic residues" evidence="5">
    <location>
        <begin position="149"/>
        <end position="170"/>
    </location>
</feature>
<dbReference type="SUPFAM" id="SSF52540">
    <property type="entry name" value="P-loop containing nucleoside triphosphate hydrolases"/>
    <property type="match status" value="1"/>
</dbReference>
<feature type="compositionally biased region" description="Low complexity" evidence="5">
    <location>
        <begin position="824"/>
        <end position="836"/>
    </location>
</feature>
<dbReference type="SMART" id="SM00513">
    <property type="entry name" value="SAP"/>
    <property type="match status" value="1"/>
</dbReference>
<accession>A0AAN9Z2D5</accession>
<evidence type="ECO:0000313" key="9">
    <source>
        <dbReference type="Proteomes" id="UP001378592"/>
    </source>
</evidence>
<dbReference type="EMBL" id="JAZDUA010000442">
    <property type="protein sequence ID" value="KAK7792564.1"/>
    <property type="molecule type" value="Genomic_DNA"/>
</dbReference>
<reference evidence="8 9" key="1">
    <citation type="submission" date="2024-03" db="EMBL/GenBank/DDBJ databases">
        <title>The genome assembly and annotation of the cricket Gryllus longicercus Weissman &amp; Gray.</title>
        <authorList>
            <person name="Szrajer S."/>
            <person name="Gray D."/>
            <person name="Ylla G."/>
        </authorList>
    </citation>
    <scope>NUCLEOTIDE SEQUENCE [LARGE SCALE GENOMIC DNA]</scope>
    <source>
        <strain evidence="8">DAG 2021-001</strain>
        <tissue evidence="8">Whole body minus gut</tissue>
    </source>
</reference>
<dbReference type="GO" id="GO:0005634">
    <property type="term" value="C:nucleus"/>
    <property type="evidence" value="ECO:0007669"/>
    <property type="project" value="UniProtKB-SubCell"/>
</dbReference>
<dbReference type="PROSITE" id="PS50800">
    <property type="entry name" value="SAP"/>
    <property type="match status" value="1"/>
</dbReference>
<dbReference type="AlphaFoldDB" id="A0AAN9Z2D5"/>
<comment type="subcellular location">
    <subcellularLocation>
        <location evidence="1">Nucleus</location>
    </subcellularLocation>
</comment>
<feature type="compositionally biased region" description="Gly residues" evidence="5">
    <location>
        <begin position="837"/>
        <end position="849"/>
    </location>
</feature>
<keyword evidence="9" id="KW-1185">Reference proteome</keyword>
<dbReference type="Gene3D" id="1.10.720.30">
    <property type="entry name" value="SAP domain"/>
    <property type="match status" value="1"/>
</dbReference>
<name>A0AAN9Z2D5_9ORTH</name>
<keyword evidence="4" id="KW-0539">Nucleus</keyword>
<feature type="compositionally biased region" description="Basic and acidic residues" evidence="5">
    <location>
        <begin position="42"/>
        <end position="51"/>
    </location>
</feature>